<dbReference type="EMBL" id="JABKKE010000013">
    <property type="protein sequence ID" value="NPE14431.1"/>
    <property type="molecule type" value="Genomic_DNA"/>
</dbReference>
<evidence type="ECO:0000313" key="4">
    <source>
        <dbReference type="EMBL" id="NPE14431.1"/>
    </source>
</evidence>
<name>A0ABX2AXR3_9BACT</name>
<evidence type="ECO:0000256" key="1">
    <source>
        <dbReference type="ARBA" id="ARBA00022729"/>
    </source>
</evidence>
<dbReference type="GeneID" id="82157874"/>
<dbReference type="InterPro" id="IPR006315">
    <property type="entry name" value="OM_autotransptr_brl_dom"/>
</dbReference>
<feature type="domain" description="Outer membrane protein beta-barrel" evidence="3">
    <location>
        <begin position="7"/>
        <end position="181"/>
    </location>
</feature>
<organism evidence="4 5">
    <name type="scientific">Xylanibacter rodentium</name>
    <dbReference type="NCBI Taxonomy" id="2736289"/>
    <lineage>
        <taxon>Bacteria</taxon>
        <taxon>Pseudomonadati</taxon>
        <taxon>Bacteroidota</taxon>
        <taxon>Bacteroidia</taxon>
        <taxon>Bacteroidales</taxon>
        <taxon>Prevotellaceae</taxon>
        <taxon>Xylanibacter</taxon>
    </lineage>
</organism>
<dbReference type="SUPFAM" id="SSF56925">
    <property type="entry name" value="OMPA-like"/>
    <property type="match status" value="1"/>
</dbReference>
<dbReference type="NCBIfam" id="TIGR01414">
    <property type="entry name" value="autotrans_barl"/>
    <property type="match status" value="1"/>
</dbReference>
<dbReference type="Pfam" id="PF13505">
    <property type="entry name" value="OMP_b-brl"/>
    <property type="match status" value="1"/>
</dbReference>
<keyword evidence="1 2" id="KW-0732">Signal</keyword>
<proteinExistence type="predicted"/>
<keyword evidence="5" id="KW-1185">Reference proteome</keyword>
<dbReference type="Gene3D" id="2.40.160.20">
    <property type="match status" value="1"/>
</dbReference>
<reference evidence="4 5" key="1">
    <citation type="submission" date="2020-05" db="EMBL/GenBank/DDBJ databases">
        <title>Distinct polysaccharide utilization as determinants for interspecies competition between intestinal Prevotella spp.</title>
        <authorList>
            <person name="Galvez E.J.C."/>
            <person name="Iljazovic A."/>
            <person name="Strowig T."/>
        </authorList>
    </citation>
    <scope>NUCLEOTIDE SEQUENCE [LARGE SCALE GENOMIC DNA]</scope>
    <source>
        <strain evidence="4 5">PROD</strain>
    </source>
</reference>
<comment type="caution">
    <text evidence="4">The sequence shown here is derived from an EMBL/GenBank/DDBJ whole genome shotgun (WGS) entry which is preliminary data.</text>
</comment>
<dbReference type="InterPro" id="IPR011250">
    <property type="entry name" value="OMP/PagP_B-barrel"/>
</dbReference>
<dbReference type="Proteomes" id="UP001193734">
    <property type="component" value="Unassembled WGS sequence"/>
</dbReference>
<evidence type="ECO:0000313" key="5">
    <source>
        <dbReference type="Proteomes" id="UP001193734"/>
    </source>
</evidence>
<accession>A0ABX2AXR3</accession>
<dbReference type="RefSeq" id="WP_172174954.1">
    <property type="nucleotide sequence ID" value="NZ_CASGIA010000030.1"/>
</dbReference>
<protein>
    <submittedName>
        <fullName evidence="4">Porin family protein</fullName>
    </submittedName>
</protein>
<evidence type="ECO:0000256" key="2">
    <source>
        <dbReference type="SAM" id="SignalP"/>
    </source>
</evidence>
<sequence>MKKIFLSLCIALVSVCSYAQQGTTAAGVYGAFGSENSNFGLGAKVQYGILDALRAEASFDYFFKKDYLTNMNASLNVHYLIPISEKFRVYPLAGVSYIYWKADYEGAVDDALGGYGDLIPDEMKDELYGDVDDSESKIGFNLGAGVEYDLTDKLSIFAEGRYQFVSDFDQAVIGVGLTYKF</sequence>
<feature type="signal peptide" evidence="2">
    <location>
        <begin position="1"/>
        <end position="19"/>
    </location>
</feature>
<feature type="chain" id="PRO_5046876122" evidence="2">
    <location>
        <begin position="20"/>
        <end position="181"/>
    </location>
</feature>
<evidence type="ECO:0000259" key="3">
    <source>
        <dbReference type="Pfam" id="PF13505"/>
    </source>
</evidence>
<dbReference type="InterPro" id="IPR027385">
    <property type="entry name" value="Beta-barrel_OMP"/>
</dbReference>
<gene>
    <name evidence="4" type="ORF">HPS55_08845</name>
</gene>